<dbReference type="Proteomes" id="UP000216752">
    <property type="component" value="Chromosome"/>
</dbReference>
<name>A0ABZ3IKT9_9FIRM</name>
<evidence type="ECO:0000256" key="1">
    <source>
        <dbReference type="SAM" id="Phobius"/>
    </source>
</evidence>
<dbReference type="Pfam" id="PF09551">
    <property type="entry name" value="Spore_II_R"/>
    <property type="match status" value="1"/>
</dbReference>
<feature type="transmembrane region" description="Helical" evidence="1">
    <location>
        <begin position="12"/>
        <end position="30"/>
    </location>
</feature>
<gene>
    <name evidence="2" type="ORF">SPSIL_021770</name>
</gene>
<dbReference type="InterPro" id="IPR014202">
    <property type="entry name" value="Spore_II_R"/>
</dbReference>
<sequence length="202" mass="22544">MERSLPLWSKRMLIIIVICFIAGGWSLLLYQQEHGVSVTPNSSDYVRLHILANSDSVQDQQLKLKVRDAVIAYLTPYVKDVIDAQAAKDIIANRQEELVLVAKNTLAENGVDYPVAIQIGSFEFPVRSYGSLVLPAGEYQAVRILLGEAAGQNWWCVLFPPLCFIDGTNTTLAPVTSSQEYTQQEDGDKPLKICWKLAEIFN</sequence>
<protein>
    <recommendedName>
        <fullName evidence="4">Stage II sporulation protein R</fullName>
    </recommendedName>
</protein>
<proteinExistence type="predicted"/>
<evidence type="ECO:0000313" key="2">
    <source>
        <dbReference type="EMBL" id="XFO66029.1"/>
    </source>
</evidence>
<dbReference type="EMBL" id="CP155573">
    <property type="protein sequence ID" value="XFO66029.1"/>
    <property type="molecule type" value="Genomic_DNA"/>
</dbReference>
<keyword evidence="1" id="KW-1133">Transmembrane helix</keyword>
<accession>A0ABZ3IKT9</accession>
<evidence type="ECO:0000313" key="3">
    <source>
        <dbReference type="Proteomes" id="UP000216752"/>
    </source>
</evidence>
<keyword evidence="1" id="KW-0472">Membrane</keyword>
<keyword evidence="3" id="KW-1185">Reference proteome</keyword>
<dbReference type="RefSeq" id="WP_094605523.1">
    <property type="nucleotide sequence ID" value="NZ_CP155573.1"/>
</dbReference>
<dbReference type="NCBIfam" id="TIGR02837">
    <property type="entry name" value="spore_II_R"/>
    <property type="match status" value="1"/>
</dbReference>
<organism evidence="2 3">
    <name type="scientific">Sporomusa silvacetica DSM 10669</name>
    <dbReference type="NCBI Taxonomy" id="1123289"/>
    <lineage>
        <taxon>Bacteria</taxon>
        <taxon>Bacillati</taxon>
        <taxon>Bacillota</taxon>
        <taxon>Negativicutes</taxon>
        <taxon>Selenomonadales</taxon>
        <taxon>Sporomusaceae</taxon>
        <taxon>Sporomusa</taxon>
    </lineage>
</organism>
<reference evidence="2" key="1">
    <citation type="submission" date="2024-05" db="EMBL/GenBank/DDBJ databases">
        <title>Isolation and characterization of Sporomusa carbonis sp. nov., a carboxydotrophic hydrogenogen in the genus of Sporomusa isolated from a charcoal burning pile.</title>
        <authorList>
            <person name="Boeer T."/>
            <person name="Rosenbaum F."/>
            <person name="Eysell L."/>
            <person name="Mueller V."/>
            <person name="Daniel R."/>
            <person name="Poehlein A."/>
        </authorList>
    </citation>
    <scope>NUCLEOTIDE SEQUENCE [LARGE SCALE GENOMIC DNA]</scope>
    <source>
        <strain evidence="2">DSM 10669</strain>
    </source>
</reference>
<evidence type="ECO:0008006" key="4">
    <source>
        <dbReference type="Google" id="ProtNLM"/>
    </source>
</evidence>
<keyword evidence="1" id="KW-0812">Transmembrane</keyword>